<name>X0VUN8_9ZZZZ</name>
<feature type="transmembrane region" description="Helical" evidence="1">
    <location>
        <begin position="6"/>
        <end position="26"/>
    </location>
</feature>
<evidence type="ECO:0000256" key="1">
    <source>
        <dbReference type="SAM" id="Phobius"/>
    </source>
</evidence>
<organism evidence="2">
    <name type="scientific">marine sediment metagenome</name>
    <dbReference type="NCBI Taxonomy" id="412755"/>
    <lineage>
        <taxon>unclassified sequences</taxon>
        <taxon>metagenomes</taxon>
        <taxon>ecological metagenomes</taxon>
    </lineage>
</organism>
<reference evidence="2" key="1">
    <citation type="journal article" date="2014" name="Front. Microbiol.">
        <title>High frequency of phylogenetically diverse reductive dehalogenase-homologous genes in deep subseafloor sedimentary metagenomes.</title>
        <authorList>
            <person name="Kawai M."/>
            <person name="Futagami T."/>
            <person name="Toyoda A."/>
            <person name="Takaki Y."/>
            <person name="Nishi S."/>
            <person name="Hori S."/>
            <person name="Arai W."/>
            <person name="Tsubouchi T."/>
            <person name="Morono Y."/>
            <person name="Uchiyama I."/>
            <person name="Ito T."/>
            <person name="Fujiyama A."/>
            <person name="Inagaki F."/>
            <person name="Takami H."/>
        </authorList>
    </citation>
    <scope>NUCLEOTIDE SEQUENCE</scope>
    <source>
        <strain evidence="2">Expedition CK06-06</strain>
    </source>
</reference>
<dbReference type="AlphaFoldDB" id="X0VUN8"/>
<accession>X0VUN8</accession>
<protein>
    <submittedName>
        <fullName evidence="2">Uncharacterized protein</fullName>
    </submittedName>
</protein>
<keyword evidence="1" id="KW-0472">Membrane</keyword>
<comment type="caution">
    <text evidence="2">The sequence shown here is derived from an EMBL/GenBank/DDBJ whole genome shotgun (WGS) entry which is preliminary data.</text>
</comment>
<evidence type="ECO:0000313" key="2">
    <source>
        <dbReference type="EMBL" id="GAG16168.1"/>
    </source>
</evidence>
<keyword evidence="1" id="KW-0812">Transmembrane</keyword>
<proteinExistence type="predicted"/>
<dbReference type="EMBL" id="BARS01039186">
    <property type="protein sequence ID" value="GAG16168.1"/>
    <property type="molecule type" value="Genomic_DNA"/>
</dbReference>
<feature type="transmembrane region" description="Helical" evidence="1">
    <location>
        <begin position="145"/>
        <end position="163"/>
    </location>
</feature>
<gene>
    <name evidence="2" type="ORF">S01H1_59873</name>
</gene>
<keyword evidence="1" id="KW-1133">Transmembrane helix</keyword>
<sequence length="205" mass="23331">MKPVSILLFVSIIGIILSYSGSTVLLDDEVTVTAGSYEVVNLGWHPYSKVRVLGVMVSEHESDSRLIEVRVFNKNQLDSFVEENYEEATVYPDKRFFIDGDFDGAIINDLGWTSNFMVINNKIRVVQSQTDKTLRLRVDMIQPLAYLRPFGVIVAVASAAILARNRFTTDNNTPPRTHLTGFSIRPPAIGIWLPDRVKKIWYRFY</sequence>